<dbReference type="Proteomes" id="UP000324222">
    <property type="component" value="Unassembled WGS sequence"/>
</dbReference>
<dbReference type="EMBL" id="VSRR010009593">
    <property type="protein sequence ID" value="MPC50577.1"/>
    <property type="molecule type" value="Genomic_DNA"/>
</dbReference>
<sequence length="58" mass="6595">MGLLKEGKVPLEWKRANIIPIFKGQKSAEPLNYRSVNRRTGEQRWMGGHCASGHKKGF</sequence>
<keyword evidence="2" id="KW-1185">Reference proteome</keyword>
<organism evidence="1 2">
    <name type="scientific">Portunus trituberculatus</name>
    <name type="common">Swimming crab</name>
    <name type="synonym">Neptunus trituberculatus</name>
    <dbReference type="NCBI Taxonomy" id="210409"/>
    <lineage>
        <taxon>Eukaryota</taxon>
        <taxon>Metazoa</taxon>
        <taxon>Ecdysozoa</taxon>
        <taxon>Arthropoda</taxon>
        <taxon>Crustacea</taxon>
        <taxon>Multicrustacea</taxon>
        <taxon>Malacostraca</taxon>
        <taxon>Eumalacostraca</taxon>
        <taxon>Eucarida</taxon>
        <taxon>Decapoda</taxon>
        <taxon>Pleocyemata</taxon>
        <taxon>Brachyura</taxon>
        <taxon>Eubrachyura</taxon>
        <taxon>Portunoidea</taxon>
        <taxon>Portunidae</taxon>
        <taxon>Portuninae</taxon>
        <taxon>Portunus</taxon>
    </lineage>
</organism>
<proteinExistence type="predicted"/>
<evidence type="ECO:0000313" key="2">
    <source>
        <dbReference type="Proteomes" id="UP000324222"/>
    </source>
</evidence>
<evidence type="ECO:0000313" key="1">
    <source>
        <dbReference type="EMBL" id="MPC50577.1"/>
    </source>
</evidence>
<comment type="caution">
    <text evidence="1">The sequence shown here is derived from an EMBL/GenBank/DDBJ whole genome shotgun (WGS) entry which is preliminary data.</text>
</comment>
<reference evidence="1 2" key="1">
    <citation type="submission" date="2019-05" db="EMBL/GenBank/DDBJ databases">
        <title>Another draft genome of Portunus trituberculatus and its Hox gene families provides insights of decapod evolution.</title>
        <authorList>
            <person name="Jeong J.-H."/>
            <person name="Song I."/>
            <person name="Kim S."/>
            <person name="Choi T."/>
            <person name="Kim D."/>
            <person name="Ryu S."/>
            <person name="Kim W."/>
        </authorList>
    </citation>
    <scope>NUCLEOTIDE SEQUENCE [LARGE SCALE GENOMIC DNA]</scope>
    <source>
        <tissue evidence="1">Muscle</tissue>
    </source>
</reference>
<name>A0A5B7FYQ7_PORTR</name>
<dbReference type="AlphaFoldDB" id="A0A5B7FYQ7"/>
<accession>A0A5B7FYQ7</accession>
<gene>
    <name evidence="1" type="ORF">E2C01_044406</name>
</gene>
<protein>
    <submittedName>
        <fullName evidence="1">Uncharacterized protein</fullName>
    </submittedName>
</protein>